<evidence type="ECO:0000256" key="7">
    <source>
        <dbReference type="RuleBase" id="RU000477"/>
    </source>
</evidence>
<dbReference type="OrthoDB" id="9807293at2"/>
<comment type="caution">
    <text evidence="9">The sequence shown here is derived from an EMBL/GenBank/DDBJ whole genome shotgun (WGS) entry which is preliminary data.</text>
</comment>
<name>A0A0R1U484_9LACO</name>
<evidence type="ECO:0000256" key="4">
    <source>
        <dbReference type="ARBA" id="ARBA00022692"/>
    </source>
</evidence>
<feature type="transmembrane region" description="Helical" evidence="8">
    <location>
        <begin position="135"/>
        <end position="153"/>
    </location>
</feature>
<evidence type="ECO:0000256" key="2">
    <source>
        <dbReference type="ARBA" id="ARBA00006175"/>
    </source>
</evidence>
<dbReference type="EMBL" id="AZFJ01000007">
    <property type="protein sequence ID" value="KRL88065.1"/>
    <property type="molecule type" value="Genomic_DNA"/>
</dbReference>
<keyword evidence="5 8" id="KW-1133">Transmembrane helix</keyword>
<dbReference type="InterPro" id="IPR022357">
    <property type="entry name" value="MIP_CS"/>
</dbReference>
<evidence type="ECO:0000313" key="10">
    <source>
        <dbReference type="Proteomes" id="UP000051922"/>
    </source>
</evidence>
<dbReference type="Pfam" id="PF00230">
    <property type="entry name" value="MIP"/>
    <property type="match status" value="1"/>
</dbReference>
<keyword evidence="3 7" id="KW-0813">Transport</keyword>
<feature type="transmembrane region" description="Helical" evidence="8">
    <location>
        <begin position="6"/>
        <end position="25"/>
    </location>
</feature>
<gene>
    <name evidence="9" type="ORF">FC50_GL000255</name>
</gene>
<comment type="similarity">
    <text evidence="2 7">Belongs to the MIP/aquaporin (TC 1.A.8) family.</text>
</comment>
<dbReference type="PATRIC" id="fig|1423783.4.peg.266"/>
<evidence type="ECO:0000256" key="1">
    <source>
        <dbReference type="ARBA" id="ARBA00004141"/>
    </source>
</evidence>
<dbReference type="PROSITE" id="PS00221">
    <property type="entry name" value="MIP"/>
    <property type="match status" value="1"/>
</dbReference>
<dbReference type="RefSeq" id="WP_054650412.1">
    <property type="nucleotide sequence ID" value="NZ_AZFJ01000007.1"/>
</dbReference>
<evidence type="ECO:0000313" key="9">
    <source>
        <dbReference type="EMBL" id="KRL88065.1"/>
    </source>
</evidence>
<dbReference type="InterPro" id="IPR000425">
    <property type="entry name" value="MIP"/>
</dbReference>
<evidence type="ECO:0000256" key="5">
    <source>
        <dbReference type="ARBA" id="ARBA00022989"/>
    </source>
</evidence>
<feature type="transmembrane region" description="Helical" evidence="8">
    <location>
        <begin position="165"/>
        <end position="186"/>
    </location>
</feature>
<dbReference type="InterPro" id="IPR023271">
    <property type="entry name" value="Aquaporin-like"/>
</dbReference>
<dbReference type="GO" id="GO:0005886">
    <property type="term" value="C:plasma membrane"/>
    <property type="evidence" value="ECO:0007669"/>
    <property type="project" value="TreeGrafter"/>
</dbReference>
<evidence type="ECO:0000256" key="8">
    <source>
        <dbReference type="SAM" id="Phobius"/>
    </source>
</evidence>
<keyword evidence="4 7" id="KW-0812">Transmembrane</keyword>
<evidence type="ECO:0000256" key="6">
    <source>
        <dbReference type="ARBA" id="ARBA00023136"/>
    </source>
</evidence>
<feature type="transmembrane region" description="Helical" evidence="8">
    <location>
        <begin position="37"/>
        <end position="56"/>
    </location>
</feature>
<dbReference type="AlphaFoldDB" id="A0A0R1U484"/>
<dbReference type="Gene3D" id="1.20.1080.10">
    <property type="entry name" value="Glycerol uptake facilitator protein"/>
    <property type="match status" value="1"/>
</dbReference>
<sequence>MSGFMGEFLGTLVLIVFGVGSGAATNLKGNYARNQNWTFIALAWGLAVTFGVYVAGQFGSQGHLNPAVTIGFAAFGFFPWSQVGGYLLGQFLGAFLGAVIVMIQYYPHFKGARGGAADGNSVGIFATGPAIKNPIFNYLSETIATFFFVFVLLNLGNFTTGLKPLIVGLLIVVVGQTLGGTTGFAINPARDFAPRLAYAILPVPNKGSANWSYAWVPILGPLSGGLIAAAVEALLK</sequence>
<comment type="subcellular location">
    <subcellularLocation>
        <location evidence="1">Membrane</location>
        <topology evidence="1">Multi-pass membrane protein</topology>
    </subcellularLocation>
</comment>
<keyword evidence="6 8" id="KW-0472">Membrane</keyword>
<feature type="transmembrane region" description="Helical" evidence="8">
    <location>
        <begin position="62"/>
        <end position="80"/>
    </location>
</feature>
<dbReference type="GO" id="GO:0015254">
    <property type="term" value="F:glycerol channel activity"/>
    <property type="evidence" value="ECO:0007669"/>
    <property type="project" value="TreeGrafter"/>
</dbReference>
<reference evidence="9 10" key="1">
    <citation type="journal article" date="2015" name="Genome Announc.">
        <title>Expanding the biotechnology potential of lactobacilli through comparative genomics of 213 strains and associated genera.</title>
        <authorList>
            <person name="Sun Z."/>
            <person name="Harris H.M."/>
            <person name="McCann A."/>
            <person name="Guo C."/>
            <person name="Argimon S."/>
            <person name="Zhang W."/>
            <person name="Yang X."/>
            <person name="Jeffery I.B."/>
            <person name="Cooney J.C."/>
            <person name="Kagawa T.F."/>
            <person name="Liu W."/>
            <person name="Song Y."/>
            <person name="Salvetti E."/>
            <person name="Wrobel A."/>
            <person name="Rasinkangas P."/>
            <person name="Parkhill J."/>
            <person name="Rea M.C."/>
            <person name="O'Sullivan O."/>
            <person name="Ritari J."/>
            <person name="Douillard F.P."/>
            <person name="Paul Ross R."/>
            <person name="Yang R."/>
            <person name="Briner A.E."/>
            <person name="Felis G.E."/>
            <person name="de Vos W.M."/>
            <person name="Barrangou R."/>
            <person name="Klaenhammer T.R."/>
            <person name="Caufield P.W."/>
            <person name="Cui Y."/>
            <person name="Zhang H."/>
            <person name="O'Toole P.W."/>
        </authorList>
    </citation>
    <scope>NUCLEOTIDE SEQUENCE [LARGE SCALE GENOMIC DNA]</scope>
    <source>
        <strain evidence="9 10">DSM 15945</strain>
    </source>
</reference>
<evidence type="ECO:0000256" key="3">
    <source>
        <dbReference type="ARBA" id="ARBA00022448"/>
    </source>
</evidence>
<dbReference type="PANTHER" id="PTHR43829">
    <property type="entry name" value="AQUAPORIN OR AQUAGLYCEROPORIN RELATED"/>
    <property type="match status" value="1"/>
</dbReference>
<dbReference type="PRINTS" id="PR00783">
    <property type="entry name" value="MINTRINSICP"/>
</dbReference>
<dbReference type="Proteomes" id="UP000051922">
    <property type="component" value="Unassembled WGS sequence"/>
</dbReference>
<dbReference type="SUPFAM" id="SSF81338">
    <property type="entry name" value="Aquaporin-like"/>
    <property type="match status" value="1"/>
</dbReference>
<proteinExistence type="inferred from homology"/>
<organism evidence="9 10">
    <name type="scientific">Lacticaseibacillus pantheris DSM 15945 = JCM 12539 = NBRC 106106</name>
    <dbReference type="NCBI Taxonomy" id="1423783"/>
    <lineage>
        <taxon>Bacteria</taxon>
        <taxon>Bacillati</taxon>
        <taxon>Bacillota</taxon>
        <taxon>Bacilli</taxon>
        <taxon>Lactobacillales</taxon>
        <taxon>Lactobacillaceae</taxon>
        <taxon>Lacticaseibacillus</taxon>
    </lineage>
</organism>
<accession>A0A0R1U484</accession>
<dbReference type="STRING" id="1423783.FC50_GL000255"/>
<protein>
    <submittedName>
        <fullName evidence="9">Glycerol uptake facilitator protein</fullName>
    </submittedName>
</protein>
<feature type="transmembrane region" description="Helical" evidence="8">
    <location>
        <begin position="87"/>
        <end position="106"/>
    </location>
</feature>
<dbReference type="PANTHER" id="PTHR43829:SF9">
    <property type="entry name" value="AQUAPORIN-9"/>
    <property type="match status" value="1"/>
</dbReference>
<keyword evidence="10" id="KW-1185">Reference proteome</keyword>
<dbReference type="InterPro" id="IPR050363">
    <property type="entry name" value="MIP/Aquaporin"/>
</dbReference>
<feature type="transmembrane region" description="Helical" evidence="8">
    <location>
        <begin position="213"/>
        <end position="235"/>
    </location>
</feature>